<reference evidence="4" key="1">
    <citation type="submission" date="2021-01" db="EMBL/GenBank/DDBJ databases">
        <title>Whole genome shotgun sequence of Planotetraspora thailandica NBRC 104271.</title>
        <authorList>
            <person name="Komaki H."/>
            <person name="Tamura T."/>
        </authorList>
    </citation>
    <scope>NUCLEOTIDE SEQUENCE</scope>
    <source>
        <strain evidence="4">NBRC 104271</strain>
    </source>
</reference>
<accession>A0A8J3UXM8</accession>
<sequence length="198" mass="21170">MENKTGRRPGSPQTREAILDAAIEAFTQAGYAGTTIRGVARTAEVDPALVMHFFGNKDGLFDAAIRSGGLPLRELGDVLEGDVDGLGERLMRRYLSLWEHPEHGARLRAILSSAASSPAAAAMLTEFLTNEVLQPLAEQLRGGEAETRGILAGSQLIGLGFARYVLKVPPLASLDHDQLVACVAPVIQRYLTGDLPLV</sequence>
<dbReference type="Pfam" id="PF17920">
    <property type="entry name" value="TetR_C_16"/>
    <property type="match status" value="1"/>
</dbReference>
<gene>
    <name evidence="4" type="ORF">Pth03_18210</name>
</gene>
<dbReference type="Proteomes" id="UP000605992">
    <property type="component" value="Unassembled WGS sequence"/>
</dbReference>
<dbReference type="PRINTS" id="PR00455">
    <property type="entry name" value="HTHTETR"/>
</dbReference>
<proteinExistence type="predicted"/>
<dbReference type="RefSeq" id="WP_203943706.1">
    <property type="nucleotide sequence ID" value="NZ_BOOR01000010.1"/>
</dbReference>
<dbReference type="Gene3D" id="1.10.10.60">
    <property type="entry name" value="Homeodomain-like"/>
    <property type="match status" value="1"/>
</dbReference>
<dbReference type="EMBL" id="BOOR01000010">
    <property type="protein sequence ID" value="GII53432.1"/>
    <property type="molecule type" value="Genomic_DNA"/>
</dbReference>
<dbReference type="GO" id="GO:0000976">
    <property type="term" value="F:transcription cis-regulatory region binding"/>
    <property type="evidence" value="ECO:0007669"/>
    <property type="project" value="TreeGrafter"/>
</dbReference>
<evidence type="ECO:0000259" key="3">
    <source>
        <dbReference type="PROSITE" id="PS50977"/>
    </source>
</evidence>
<evidence type="ECO:0000313" key="5">
    <source>
        <dbReference type="Proteomes" id="UP000605992"/>
    </source>
</evidence>
<keyword evidence="5" id="KW-1185">Reference proteome</keyword>
<dbReference type="PANTHER" id="PTHR30055">
    <property type="entry name" value="HTH-TYPE TRANSCRIPTIONAL REGULATOR RUTR"/>
    <property type="match status" value="1"/>
</dbReference>
<feature type="domain" description="HTH tetR-type" evidence="3">
    <location>
        <begin position="12"/>
        <end position="72"/>
    </location>
</feature>
<evidence type="ECO:0000256" key="2">
    <source>
        <dbReference type="PROSITE-ProRule" id="PRU00335"/>
    </source>
</evidence>
<dbReference type="Pfam" id="PF00440">
    <property type="entry name" value="TetR_N"/>
    <property type="match status" value="1"/>
</dbReference>
<dbReference type="PANTHER" id="PTHR30055:SF235">
    <property type="entry name" value="TRANSCRIPTIONAL REGULATORY PROTEIN"/>
    <property type="match status" value="1"/>
</dbReference>
<dbReference type="InterPro" id="IPR036271">
    <property type="entry name" value="Tet_transcr_reg_TetR-rel_C_sf"/>
</dbReference>
<dbReference type="SUPFAM" id="SSF48498">
    <property type="entry name" value="Tetracyclin repressor-like, C-terminal domain"/>
    <property type="match status" value="1"/>
</dbReference>
<protein>
    <submittedName>
        <fullName evidence="4">TetR family transcriptional regulator</fullName>
    </submittedName>
</protein>
<dbReference type="InterPro" id="IPR009057">
    <property type="entry name" value="Homeodomain-like_sf"/>
</dbReference>
<dbReference type="AlphaFoldDB" id="A0A8J3UXM8"/>
<dbReference type="InterPro" id="IPR001647">
    <property type="entry name" value="HTH_TetR"/>
</dbReference>
<dbReference type="SUPFAM" id="SSF46689">
    <property type="entry name" value="Homeodomain-like"/>
    <property type="match status" value="1"/>
</dbReference>
<comment type="caution">
    <text evidence="4">The sequence shown here is derived from an EMBL/GenBank/DDBJ whole genome shotgun (WGS) entry which is preliminary data.</text>
</comment>
<dbReference type="InterPro" id="IPR050109">
    <property type="entry name" value="HTH-type_TetR-like_transc_reg"/>
</dbReference>
<feature type="DNA-binding region" description="H-T-H motif" evidence="2">
    <location>
        <begin position="35"/>
        <end position="54"/>
    </location>
</feature>
<dbReference type="Gene3D" id="1.10.357.10">
    <property type="entry name" value="Tetracycline Repressor, domain 2"/>
    <property type="match status" value="1"/>
</dbReference>
<keyword evidence="1 2" id="KW-0238">DNA-binding</keyword>
<evidence type="ECO:0000313" key="4">
    <source>
        <dbReference type="EMBL" id="GII53432.1"/>
    </source>
</evidence>
<name>A0A8J3UXM8_9ACTN</name>
<dbReference type="GO" id="GO:0003700">
    <property type="term" value="F:DNA-binding transcription factor activity"/>
    <property type="evidence" value="ECO:0007669"/>
    <property type="project" value="TreeGrafter"/>
</dbReference>
<evidence type="ECO:0000256" key="1">
    <source>
        <dbReference type="ARBA" id="ARBA00023125"/>
    </source>
</evidence>
<organism evidence="4 5">
    <name type="scientific">Planotetraspora thailandica</name>
    <dbReference type="NCBI Taxonomy" id="487172"/>
    <lineage>
        <taxon>Bacteria</taxon>
        <taxon>Bacillati</taxon>
        <taxon>Actinomycetota</taxon>
        <taxon>Actinomycetes</taxon>
        <taxon>Streptosporangiales</taxon>
        <taxon>Streptosporangiaceae</taxon>
        <taxon>Planotetraspora</taxon>
    </lineage>
</organism>
<dbReference type="PROSITE" id="PS50977">
    <property type="entry name" value="HTH_TETR_2"/>
    <property type="match status" value="1"/>
</dbReference>
<dbReference type="InterPro" id="IPR041678">
    <property type="entry name" value="TetR_C_16"/>
</dbReference>